<evidence type="ECO:0000313" key="2">
    <source>
        <dbReference type="EMBL" id="KAF3842313.1"/>
    </source>
</evidence>
<proteinExistence type="predicted"/>
<comment type="caution">
    <text evidence="2">The sequence shown here is derived from an EMBL/GenBank/DDBJ whole genome shotgun (WGS) entry which is preliminary data.</text>
</comment>
<gene>
    <name evidence="2" type="ORF">F7725_024264</name>
</gene>
<feature type="domain" description="C2H2-type" evidence="1">
    <location>
        <begin position="37"/>
        <end position="59"/>
    </location>
</feature>
<dbReference type="EMBL" id="JAAKFY010000019">
    <property type="protein sequence ID" value="KAF3842313.1"/>
    <property type="molecule type" value="Genomic_DNA"/>
</dbReference>
<keyword evidence="3" id="KW-1185">Reference proteome</keyword>
<sequence>MKWKCKFCTFSSANQRSIIRHYKLKHGHYGRYCPLPCIYSDCVCSFKTQVALKNHLLKHETGTNPLGFLSRSGPFGTDHKRSTFFKDNFPVIEPVEYVLDADGKK</sequence>
<evidence type="ECO:0000313" key="3">
    <source>
        <dbReference type="Proteomes" id="UP000518266"/>
    </source>
</evidence>
<feature type="non-terminal residue" evidence="2">
    <location>
        <position position="1"/>
    </location>
</feature>
<reference evidence="2 3" key="1">
    <citation type="submission" date="2020-03" db="EMBL/GenBank/DDBJ databases">
        <title>Dissostichus mawsoni Genome sequencing and assembly.</title>
        <authorList>
            <person name="Park H."/>
        </authorList>
    </citation>
    <scope>NUCLEOTIDE SEQUENCE [LARGE SCALE GENOMIC DNA]</scope>
    <source>
        <strain evidence="2">DM0001</strain>
        <tissue evidence="2">Muscle</tissue>
    </source>
</reference>
<dbReference type="Proteomes" id="UP000518266">
    <property type="component" value="Unassembled WGS sequence"/>
</dbReference>
<dbReference type="AlphaFoldDB" id="A0A7J5XZT2"/>
<accession>A0A7J5XZT2</accession>
<dbReference type="PROSITE" id="PS00028">
    <property type="entry name" value="ZINC_FINGER_C2H2_1"/>
    <property type="match status" value="1"/>
</dbReference>
<dbReference type="Gene3D" id="3.30.160.60">
    <property type="entry name" value="Classic Zinc Finger"/>
    <property type="match status" value="1"/>
</dbReference>
<dbReference type="OrthoDB" id="10044445at2759"/>
<protein>
    <recommendedName>
        <fullName evidence="1">C2H2-type domain-containing protein</fullName>
    </recommendedName>
</protein>
<organism evidence="2 3">
    <name type="scientific">Dissostichus mawsoni</name>
    <name type="common">Antarctic cod</name>
    <dbReference type="NCBI Taxonomy" id="36200"/>
    <lineage>
        <taxon>Eukaryota</taxon>
        <taxon>Metazoa</taxon>
        <taxon>Chordata</taxon>
        <taxon>Craniata</taxon>
        <taxon>Vertebrata</taxon>
        <taxon>Euteleostomi</taxon>
        <taxon>Actinopterygii</taxon>
        <taxon>Neopterygii</taxon>
        <taxon>Teleostei</taxon>
        <taxon>Neoteleostei</taxon>
        <taxon>Acanthomorphata</taxon>
        <taxon>Eupercaria</taxon>
        <taxon>Perciformes</taxon>
        <taxon>Notothenioidei</taxon>
        <taxon>Nototheniidae</taxon>
        <taxon>Dissostichus</taxon>
    </lineage>
</organism>
<name>A0A7J5XZT2_DISMA</name>
<dbReference type="InterPro" id="IPR013087">
    <property type="entry name" value="Znf_C2H2_type"/>
</dbReference>
<evidence type="ECO:0000259" key="1">
    <source>
        <dbReference type="PROSITE" id="PS00028"/>
    </source>
</evidence>
<dbReference type="SMART" id="SM00355">
    <property type="entry name" value="ZnF_C2H2"/>
    <property type="match status" value="2"/>
</dbReference>